<dbReference type="SUPFAM" id="SSF51126">
    <property type="entry name" value="Pectin lyase-like"/>
    <property type="match status" value="1"/>
</dbReference>
<dbReference type="RefSeq" id="WP_049889930.1">
    <property type="nucleotide sequence ID" value="NZ_CP031307.1"/>
</dbReference>
<dbReference type="Proteomes" id="UP000296822">
    <property type="component" value="Plasmid unnamed2"/>
</dbReference>
<dbReference type="PROSITE" id="PS51318">
    <property type="entry name" value="TAT"/>
    <property type="match status" value="1"/>
</dbReference>
<feature type="compositionally biased region" description="Polar residues" evidence="1">
    <location>
        <begin position="1"/>
        <end position="23"/>
    </location>
</feature>
<name>A0A4D6HVD1_9EURY</name>
<dbReference type="GeneID" id="39853571"/>
<keyword evidence="2" id="KW-0614">Plasmid</keyword>
<dbReference type="AlphaFoldDB" id="A0A4D6HVD1"/>
<gene>
    <name evidence="2" type="ORF">DV706_20035</name>
</gene>
<accession>A0A4D6HVD1</accession>
<dbReference type="InterPro" id="IPR006311">
    <property type="entry name" value="TAT_signal"/>
</dbReference>
<dbReference type="EMBL" id="CP031307">
    <property type="protein sequence ID" value="QCC56827.1"/>
    <property type="molecule type" value="Genomic_DNA"/>
</dbReference>
<reference evidence="2 3" key="1">
    <citation type="journal article" date="2019" name="Nat. Commun.">
        <title>A new type of DNA phosphorothioation-based antiviral system in archaea.</title>
        <authorList>
            <person name="Xiong L."/>
            <person name="Liu S."/>
            <person name="Chen S."/>
            <person name="Xiao Y."/>
            <person name="Zhu B."/>
            <person name="Gao Y."/>
            <person name="Zhang Y."/>
            <person name="Chen B."/>
            <person name="Luo J."/>
            <person name="Deng Z."/>
            <person name="Chen X."/>
            <person name="Wang L."/>
            <person name="Chen S."/>
        </authorList>
    </citation>
    <scope>NUCLEOTIDE SEQUENCE [LARGE SCALE GENOMIC DNA]</scope>
    <source>
        <strain evidence="2 3">JCM 10635</strain>
        <plasmid evidence="2 3">unnamed2</plasmid>
    </source>
</reference>
<feature type="region of interest" description="Disordered" evidence="1">
    <location>
        <begin position="45"/>
        <end position="65"/>
    </location>
</feature>
<evidence type="ECO:0000313" key="3">
    <source>
        <dbReference type="Proteomes" id="UP000296822"/>
    </source>
</evidence>
<evidence type="ECO:0000313" key="2">
    <source>
        <dbReference type="EMBL" id="QCC56827.1"/>
    </source>
</evidence>
<organism evidence="2 3">
    <name type="scientific">Natronorubrum bangense</name>
    <dbReference type="NCBI Taxonomy" id="61858"/>
    <lineage>
        <taxon>Archaea</taxon>
        <taxon>Methanobacteriati</taxon>
        <taxon>Methanobacteriota</taxon>
        <taxon>Stenosarchaea group</taxon>
        <taxon>Halobacteria</taxon>
        <taxon>Halobacteriales</taxon>
        <taxon>Natrialbaceae</taxon>
        <taxon>Natronorubrum</taxon>
    </lineage>
</organism>
<evidence type="ECO:0000256" key="1">
    <source>
        <dbReference type="SAM" id="MobiDB-lite"/>
    </source>
</evidence>
<sequence length="328" mass="33707">MAQNPRTSETDTTPNASRNSGLSRRSYVRSLAAVATAAATLGATGTTAAEDDYEETEATGTPAAEGDYEEIEASGQTITIGDGETWENKLIDMTTGQDIVITTSGSDWTIRNIGFKGENTSGTGSATFGISDSGGSSTVENVYLGDGSDERNGSSSGHGQTAFWVNPDHAGHIDFENVNIQGFADNAIYASAPGNAGGGTIHIDSCFAANCYVSHFRLATEGSKVTNSSVYVGNEGYAGRGIWAWSPGTIEVEGCQIEMNGQHTAIDAGANGQGTNVVVRDTDYDDAAGIAEHAGSTVQLEGDTGTDPEAFIPDGTPTSAEEAAAGSN</sequence>
<proteinExistence type="predicted"/>
<evidence type="ECO:0008006" key="4">
    <source>
        <dbReference type="Google" id="ProtNLM"/>
    </source>
</evidence>
<feature type="region of interest" description="Disordered" evidence="1">
    <location>
        <begin position="1"/>
        <end position="24"/>
    </location>
</feature>
<dbReference type="KEGG" id="nbg:DV706_20035"/>
<dbReference type="InterPro" id="IPR011050">
    <property type="entry name" value="Pectin_lyase_fold/virulence"/>
</dbReference>
<protein>
    <recommendedName>
        <fullName evidence="4">Right-handed parallel beta-helix repeat-containing protein</fullName>
    </recommendedName>
</protein>
<geneLocation type="plasmid" evidence="2">
    <name>unnamed2</name>
</geneLocation>
<feature type="region of interest" description="Disordered" evidence="1">
    <location>
        <begin position="299"/>
        <end position="328"/>
    </location>
</feature>